<name>A0A0R0KEN4_SOYBN</name>
<dbReference type="AlphaFoldDB" id="A0A0R0KEN4"/>
<keyword evidence="5" id="KW-1185">Reference proteome</keyword>
<dbReference type="EMBL" id="CM000836">
    <property type="protein sequence ID" value="KRH65559.1"/>
    <property type="molecule type" value="Genomic_DNA"/>
</dbReference>
<evidence type="ECO:0000313" key="3">
    <source>
        <dbReference type="EMBL" id="KRH65559.1"/>
    </source>
</evidence>
<feature type="signal peptide" evidence="2">
    <location>
        <begin position="1"/>
        <end position="20"/>
    </location>
</feature>
<evidence type="ECO:0000256" key="1">
    <source>
        <dbReference type="SAM" id="MobiDB-lite"/>
    </source>
</evidence>
<dbReference type="InParanoid" id="A0A0R0KEN4"/>
<sequence>MSHWLTLESLICFFSASSSTAPTTLRVVFKFSSKLRSSFFPRMKSTTSSVDSLSNTTSRKAERNAPPTASAMMSRTKERNWLQ</sequence>
<dbReference type="Proteomes" id="UP000008827">
    <property type="component" value="Chromosome 3"/>
</dbReference>
<gene>
    <name evidence="3" type="ORF">GLYMA_03G045500</name>
</gene>
<evidence type="ECO:0000313" key="5">
    <source>
        <dbReference type="Proteomes" id="UP000008827"/>
    </source>
</evidence>
<feature type="compositionally biased region" description="Polar residues" evidence="1">
    <location>
        <begin position="44"/>
        <end position="58"/>
    </location>
</feature>
<dbReference type="EnsemblPlants" id="KRH65559">
    <property type="protein sequence ID" value="KRH65559"/>
    <property type="gene ID" value="GLYMA_03G045500"/>
</dbReference>
<organism evidence="3">
    <name type="scientific">Glycine max</name>
    <name type="common">Soybean</name>
    <name type="synonym">Glycine hispida</name>
    <dbReference type="NCBI Taxonomy" id="3847"/>
    <lineage>
        <taxon>Eukaryota</taxon>
        <taxon>Viridiplantae</taxon>
        <taxon>Streptophyta</taxon>
        <taxon>Embryophyta</taxon>
        <taxon>Tracheophyta</taxon>
        <taxon>Spermatophyta</taxon>
        <taxon>Magnoliopsida</taxon>
        <taxon>eudicotyledons</taxon>
        <taxon>Gunneridae</taxon>
        <taxon>Pentapetalae</taxon>
        <taxon>rosids</taxon>
        <taxon>fabids</taxon>
        <taxon>Fabales</taxon>
        <taxon>Fabaceae</taxon>
        <taxon>Papilionoideae</taxon>
        <taxon>50 kb inversion clade</taxon>
        <taxon>NPAAA clade</taxon>
        <taxon>indigoferoid/millettioid clade</taxon>
        <taxon>Phaseoleae</taxon>
        <taxon>Glycine</taxon>
        <taxon>Glycine subgen. Soja</taxon>
    </lineage>
</organism>
<evidence type="ECO:0008006" key="6">
    <source>
        <dbReference type="Google" id="ProtNLM"/>
    </source>
</evidence>
<feature type="chain" id="PRO_5014522195" description="Secreted protein" evidence="2">
    <location>
        <begin position="21"/>
        <end position="83"/>
    </location>
</feature>
<reference evidence="4" key="2">
    <citation type="submission" date="2018-02" db="UniProtKB">
        <authorList>
            <consortium name="EnsemblPlants"/>
        </authorList>
    </citation>
    <scope>IDENTIFICATION</scope>
    <source>
        <strain evidence="4">Williams 82</strain>
    </source>
</reference>
<protein>
    <recommendedName>
        <fullName evidence="6">Secreted protein</fullName>
    </recommendedName>
</protein>
<reference evidence="3 4" key="1">
    <citation type="journal article" date="2010" name="Nature">
        <title>Genome sequence of the palaeopolyploid soybean.</title>
        <authorList>
            <person name="Schmutz J."/>
            <person name="Cannon S.B."/>
            <person name="Schlueter J."/>
            <person name="Ma J."/>
            <person name="Mitros T."/>
            <person name="Nelson W."/>
            <person name="Hyten D.L."/>
            <person name="Song Q."/>
            <person name="Thelen J.J."/>
            <person name="Cheng J."/>
            <person name="Xu D."/>
            <person name="Hellsten U."/>
            <person name="May G.D."/>
            <person name="Yu Y."/>
            <person name="Sakurai T."/>
            <person name="Umezawa T."/>
            <person name="Bhattacharyya M.K."/>
            <person name="Sandhu D."/>
            <person name="Valliyodan B."/>
            <person name="Lindquist E."/>
            <person name="Peto M."/>
            <person name="Grant D."/>
            <person name="Shu S."/>
            <person name="Goodstein D."/>
            <person name="Barry K."/>
            <person name="Futrell-Griggs M."/>
            <person name="Abernathy B."/>
            <person name="Du J."/>
            <person name="Tian Z."/>
            <person name="Zhu L."/>
            <person name="Gill N."/>
            <person name="Joshi T."/>
            <person name="Libault M."/>
            <person name="Sethuraman A."/>
            <person name="Zhang X.-C."/>
            <person name="Shinozaki K."/>
            <person name="Nguyen H.T."/>
            <person name="Wing R.A."/>
            <person name="Cregan P."/>
            <person name="Specht J."/>
            <person name="Grimwood J."/>
            <person name="Rokhsar D."/>
            <person name="Stacey G."/>
            <person name="Shoemaker R.C."/>
            <person name="Jackson S.A."/>
        </authorList>
    </citation>
    <scope>NUCLEOTIDE SEQUENCE</scope>
    <source>
        <strain evidence="4">cv. Williams 82</strain>
        <tissue evidence="3">Callus</tissue>
    </source>
</reference>
<reference evidence="3" key="3">
    <citation type="submission" date="2018-07" db="EMBL/GenBank/DDBJ databases">
        <title>WGS assembly of Glycine max.</title>
        <authorList>
            <person name="Schmutz J."/>
            <person name="Cannon S."/>
            <person name="Schlueter J."/>
            <person name="Ma J."/>
            <person name="Mitros T."/>
            <person name="Nelson W."/>
            <person name="Hyten D."/>
            <person name="Song Q."/>
            <person name="Thelen J."/>
            <person name="Cheng J."/>
            <person name="Xu D."/>
            <person name="Hellsten U."/>
            <person name="May G."/>
            <person name="Yu Y."/>
            <person name="Sakurai T."/>
            <person name="Umezawa T."/>
            <person name="Bhattacharyya M."/>
            <person name="Sandhu D."/>
            <person name="Valliyodan B."/>
            <person name="Lindquist E."/>
            <person name="Peto M."/>
            <person name="Grant D."/>
            <person name="Shu S."/>
            <person name="Goodstein D."/>
            <person name="Barry K."/>
            <person name="Futrell-Griggs M."/>
            <person name="Abernathy B."/>
            <person name="Du J."/>
            <person name="Tian Z."/>
            <person name="Zhu L."/>
            <person name="Gill N."/>
            <person name="Joshi T."/>
            <person name="Libault M."/>
            <person name="Sethuraman A."/>
            <person name="Zhang X."/>
            <person name="Shinozaki K."/>
            <person name="Nguyen H."/>
            <person name="Wing R."/>
            <person name="Cregan P."/>
            <person name="Specht J."/>
            <person name="Grimwood J."/>
            <person name="Rokhsar D."/>
            <person name="Stacey G."/>
            <person name="Shoemaker R."/>
            <person name="Jackson S."/>
        </authorList>
    </citation>
    <scope>NUCLEOTIDE SEQUENCE</scope>
    <source>
        <tissue evidence="3">Callus</tissue>
    </source>
</reference>
<proteinExistence type="predicted"/>
<keyword evidence="2" id="KW-0732">Signal</keyword>
<evidence type="ECO:0000256" key="2">
    <source>
        <dbReference type="SAM" id="SignalP"/>
    </source>
</evidence>
<evidence type="ECO:0000313" key="4">
    <source>
        <dbReference type="EnsemblPlants" id="KRH65559"/>
    </source>
</evidence>
<dbReference type="Gramene" id="KRH65559">
    <property type="protein sequence ID" value="KRH65559"/>
    <property type="gene ID" value="GLYMA_03G045500"/>
</dbReference>
<accession>A0A0R0KEN4</accession>
<feature type="region of interest" description="Disordered" evidence="1">
    <location>
        <begin position="43"/>
        <end position="83"/>
    </location>
</feature>